<dbReference type="InterPro" id="IPR042097">
    <property type="entry name" value="Aminopeptidase_N-like_N_sf"/>
</dbReference>
<accession>A0A345NJB1</accession>
<dbReference type="Gene3D" id="1.10.390.10">
    <property type="entry name" value="Neutral Protease Domain 2"/>
    <property type="match status" value="1"/>
</dbReference>
<dbReference type="InterPro" id="IPR027268">
    <property type="entry name" value="Peptidase_M4/M1_CTD_sf"/>
</dbReference>
<dbReference type="OrthoDB" id="100605at2"/>
<keyword evidence="18" id="KW-1185">Reference proteome</keyword>
<feature type="domain" description="ERAP1-like C-terminal" evidence="15">
    <location>
        <begin position="504"/>
        <end position="801"/>
    </location>
</feature>
<keyword evidence="9 17" id="KW-0378">Hydrolase</keyword>
<evidence type="ECO:0000256" key="12">
    <source>
        <dbReference type="ARBA" id="ARBA00029811"/>
    </source>
</evidence>
<dbReference type="Pfam" id="PF01433">
    <property type="entry name" value="Peptidase_M1"/>
    <property type="match status" value="1"/>
</dbReference>
<dbReference type="GO" id="GO:0016020">
    <property type="term" value="C:membrane"/>
    <property type="evidence" value="ECO:0007669"/>
    <property type="project" value="TreeGrafter"/>
</dbReference>
<evidence type="ECO:0000259" key="16">
    <source>
        <dbReference type="Pfam" id="PF17900"/>
    </source>
</evidence>
<protein>
    <recommendedName>
        <fullName evidence="5">Aminopeptidase N</fullName>
        <ecNumber evidence="4">3.4.11.2</ecNumber>
    </recommendedName>
    <alternativeName>
        <fullName evidence="12">Alanine aminopeptidase</fullName>
    </alternativeName>
    <alternativeName>
        <fullName evidence="13">Lysyl aminopeptidase</fullName>
    </alternativeName>
</protein>
<evidence type="ECO:0000256" key="9">
    <source>
        <dbReference type="ARBA" id="ARBA00022801"/>
    </source>
</evidence>
<dbReference type="AlphaFoldDB" id="A0A345NJB1"/>
<keyword evidence="11" id="KW-0482">Metalloprotease</keyword>
<dbReference type="GO" id="GO:0008270">
    <property type="term" value="F:zinc ion binding"/>
    <property type="evidence" value="ECO:0007669"/>
    <property type="project" value="InterPro"/>
</dbReference>
<evidence type="ECO:0000256" key="13">
    <source>
        <dbReference type="ARBA" id="ARBA00031533"/>
    </source>
</evidence>
<evidence type="ECO:0000256" key="5">
    <source>
        <dbReference type="ARBA" id="ARBA00015611"/>
    </source>
</evidence>
<keyword evidence="6 17" id="KW-0031">Aminopeptidase</keyword>
<organism evidence="17 18">
    <name type="scientific">Ornithinimicrobium avium</name>
    <dbReference type="NCBI Taxonomy" id="2283195"/>
    <lineage>
        <taxon>Bacteria</taxon>
        <taxon>Bacillati</taxon>
        <taxon>Actinomycetota</taxon>
        <taxon>Actinomycetes</taxon>
        <taxon>Micrococcales</taxon>
        <taxon>Ornithinimicrobiaceae</taxon>
        <taxon>Ornithinimicrobium</taxon>
    </lineage>
</organism>
<dbReference type="EC" id="3.4.11.2" evidence="4"/>
<dbReference type="CDD" id="cd09602">
    <property type="entry name" value="M1_APN"/>
    <property type="match status" value="1"/>
</dbReference>
<evidence type="ECO:0000259" key="14">
    <source>
        <dbReference type="Pfam" id="PF01433"/>
    </source>
</evidence>
<evidence type="ECO:0000256" key="11">
    <source>
        <dbReference type="ARBA" id="ARBA00023049"/>
    </source>
</evidence>
<comment type="cofactor">
    <cofactor evidence="2">
        <name>Zn(2+)</name>
        <dbReference type="ChEBI" id="CHEBI:29105"/>
    </cofactor>
</comment>
<evidence type="ECO:0000256" key="1">
    <source>
        <dbReference type="ARBA" id="ARBA00000098"/>
    </source>
</evidence>
<evidence type="ECO:0000313" key="17">
    <source>
        <dbReference type="EMBL" id="AXH95119.1"/>
    </source>
</evidence>
<dbReference type="PANTHER" id="PTHR11533:SF174">
    <property type="entry name" value="PUROMYCIN-SENSITIVE AMINOPEPTIDASE-RELATED"/>
    <property type="match status" value="1"/>
</dbReference>
<comment type="similarity">
    <text evidence="3">Belongs to the peptidase M1 family.</text>
</comment>
<dbReference type="SUPFAM" id="SSF55486">
    <property type="entry name" value="Metalloproteases ('zincins'), catalytic domain"/>
    <property type="match status" value="1"/>
</dbReference>
<dbReference type="PRINTS" id="PR00756">
    <property type="entry name" value="ALADIPTASE"/>
</dbReference>
<dbReference type="InterPro" id="IPR050344">
    <property type="entry name" value="Peptidase_M1_aminopeptidases"/>
</dbReference>
<keyword evidence="8" id="KW-0479">Metal-binding</keyword>
<evidence type="ECO:0000256" key="10">
    <source>
        <dbReference type="ARBA" id="ARBA00022833"/>
    </source>
</evidence>
<dbReference type="PANTHER" id="PTHR11533">
    <property type="entry name" value="PROTEASE M1 ZINC METALLOPROTEASE"/>
    <property type="match status" value="1"/>
</dbReference>
<dbReference type="Gene3D" id="2.60.40.1730">
    <property type="entry name" value="tricorn interacting facor f3 domain"/>
    <property type="match status" value="1"/>
</dbReference>
<dbReference type="GO" id="GO:0005615">
    <property type="term" value="C:extracellular space"/>
    <property type="evidence" value="ECO:0007669"/>
    <property type="project" value="TreeGrafter"/>
</dbReference>
<dbReference type="NCBIfam" id="TIGR02412">
    <property type="entry name" value="pepN_strep_liv"/>
    <property type="match status" value="1"/>
</dbReference>
<dbReference type="GO" id="GO:0070006">
    <property type="term" value="F:metalloaminopeptidase activity"/>
    <property type="evidence" value="ECO:0007669"/>
    <property type="project" value="TreeGrafter"/>
</dbReference>
<dbReference type="GO" id="GO:0043171">
    <property type="term" value="P:peptide catabolic process"/>
    <property type="evidence" value="ECO:0007669"/>
    <property type="project" value="TreeGrafter"/>
</dbReference>
<dbReference type="EMBL" id="CP031229">
    <property type="protein sequence ID" value="AXH95119.1"/>
    <property type="molecule type" value="Genomic_DNA"/>
</dbReference>
<dbReference type="InterPro" id="IPR045357">
    <property type="entry name" value="Aminopeptidase_N-like_N"/>
</dbReference>
<dbReference type="Pfam" id="PF17900">
    <property type="entry name" value="Peptidase_M1_N"/>
    <property type="match status" value="1"/>
</dbReference>
<keyword evidence="7" id="KW-0645">Protease</keyword>
<evidence type="ECO:0000256" key="3">
    <source>
        <dbReference type="ARBA" id="ARBA00010136"/>
    </source>
</evidence>
<dbReference type="GO" id="GO:0005737">
    <property type="term" value="C:cytoplasm"/>
    <property type="evidence" value="ECO:0007669"/>
    <property type="project" value="TreeGrafter"/>
</dbReference>
<dbReference type="SUPFAM" id="SSF63737">
    <property type="entry name" value="Leukotriene A4 hydrolase N-terminal domain"/>
    <property type="match status" value="1"/>
</dbReference>
<dbReference type="GO" id="GO:0006508">
    <property type="term" value="P:proteolysis"/>
    <property type="evidence" value="ECO:0007669"/>
    <property type="project" value="UniProtKB-KW"/>
</dbReference>
<evidence type="ECO:0000313" key="18">
    <source>
        <dbReference type="Proteomes" id="UP000253790"/>
    </source>
</evidence>
<dbReference type="KEGG" id="orn:DV701_02200"/>
<dbReference type="RefSeq" id="WP_114926884.1">
    <property type="nucleotide sequence ID" value="NZ_CP031229.1"/>
</dbReference>
<reference evidence="17 18" key="1">
    <citation type="submission" date="2018-07" db="EMBL/GenBank/DDBJ databases">
        <title>Complete genome sequencing of Ornithinimicrobium sp. AMA3305.</title>
        <authorList>
            <person name="Bae J.-W."/>
        </authorList>
    </citation>
    <scope>NUCLEOTIDE SEQUENCE [LARGE SCALE GENOMIC DNA]</scope>
    <source>
        <strain evidence="17 18">AMA3305</strain>
    </source>
</reference>
<evidence type="ECO:0000256" key="8">
    <source>
        <dbReference type="ARBA" id="ARBA00022723"/>
    </source>
</evidence>
<dbReference type="InterPro" id="IPR014782">
    <property type="entry name" value="Peptidase_M1_dom"/>
</dbReference>
<evidence type="ECO:0000256" key="7">
    <source>
        <dbReference type="ARBA" id="ARBA00022670"/>
    </source>
</evidence>
<name>A0A345NJB1_9MICO</name>
<gene>
    <name evidence="17" type="primary">pepN</name>
    <name evidence="17" type="ORF">DV701_02200</name>
</gene>
<evidence type="ECO:0000256" key="6">
    <source>
        <dbReference type="ARBA" id="ARBA00022438"/>
    </source>
</evidence>
<dbReference type="InterPro" id="IPR024571">
    <property type="entry name" value="ERAP1-like_C_dom"/>
</dbReference>
<sequence length="824" mass="89446">MPLTLTDARARARTVRDVSCTVHLDLGGDDHVISRSTVRFSAEAGASTFLDLQHAVDVSVTLNGAELHGVYRDERVHLEDLDGDNEVVVEARMPYVTDGDGMNRFVDPADGQVYLGCYGGMDVARRVFACFDQPDLKAPFTMSVTGRPGWTVLSNGTSAGPDQEQTWTFTTTPPVSSYLVAVCAGTFASRTWEHAGTRFGWHCRASQADDLDRDLAQLRDVTERAFDAYAARFTEPYAFGAYDQVFVPGHNWGAMETPGVVTFRDELLPAGVTDPGLARRRAMTVAHEMAHMWFGDLVTFRWWEDTWLNESFADYMGFLVGGLALPGVDAFAEFDVSRKAGGYAADTRPSSHPVAPRPEDVPDVDAAFNNFDPISYAKGNSCLRQLAFWLGEETFFRGVDRHLTQHRFGTATLDDLVGTLQSVTDRDVIGWAEAWLRTTGHDTLRVVRTDEGKGMPALRREGSRPHRLRASGYDRAGEDGLVAAWERVVDLDAEEVPLPAADMVVPNSTGDTFAAVALDPAGRELVLERLSAVPDEHPRTILWATLLDEAVQGRLPVGTLVELVEQHLPPEPSTVVVEHVLTRAAAAVRSSAVPADVPGLLDRLALVAVAMLGDDRPDAAVQNLVATAVGTSRDAALLHGWLRDGGPRGPLAPTHRWDTIVRLAELGERVEDVVEAELRRDSSSVGRLAALSAGAAVPGATVKAATLDRLLAEGTSNRELLALARGLWSAEQRHVVDPLVTAYLDRAPEVARRGQAIALVVGRAAPQFRWTDAQLVALDDAVAGSDLPPVLARTWADLLHDQRRHDVTGIAPTPSADHCPDSPR</sequence>
<dbReference type="Proteomes" id="UP000253790">
    <property type="component" value="Chromosome"/>
</dbReference>
<dbReference type="Pfam" id="PF11838">
    <property type="entry name" value="ERAP1_C"/>
    <property type="match status" value="1"/>
</dbReference>
<proteinExistence type="inferred from homology"/>
<comment type="catalytic activity">
    <reaction evidence="1">
        <text>Release of an N-terminal amino acid, Xaa-|-Yaa- from a peptide, amide or arylamide. Xaa is preferably Ala, but may be most amino acids including Pro (slow action). When a terminal hydrophobic residue is followed by a prolyl residue, the two may be released as an intact Xaa-Pro dipeptide.</text>
        <dbReference type="EC" id="3.4.11.2"/>
    </reaction>
</comment>
<dbReference type="GO" id="GO:0042277">
    <property type="term" value="F:peptide binding"/>
    <property type="evidence" value="ECO:0007669"/>
    <property type="project" value="TreeGrafter"/>
</dbReference>
<dbReference type="GO" id="GO:0016285">
    <property type="term" value="F:alanyl aminopeptidase activity"/>
    <property type="evidence" value="ECO:0007669"/>
    <property type="project" value="UniProtKB-EC"/>
</dbReference>
<evidence type="ECO:0000256" key="4">
    <source>
        <dbReference type="ARBA" id="ARBA00012564"/>
    </source>
</evidence>
<keyword evidence="10" id="KW-0862">Zinc</keyword>
<feature type="domain" description="Peptidase M1 membrane alanine aminopeptidase" evidence="14">
    <location>
        <begin position="220"/>
        <end position="435"/>
    </location>
</feature>
<dbReference type="InterPro" id="IPR012778">
    <property type="entry name" value="Pept_M1_aminopeptidase"/>
</dbReference>
<evidence type="ECO:0000259" key="15">
    <source>
        <dbReference type="Pfam" id="PF11838"/>
    </source>
</evidence>
<dbReference type="InterPro" id="IPR001930">
    <property type="entry name" value="Peptidase_M1"/>
</dbReference>
<feature type="domain" description="Aminopeptidase N-like N-terminal" evidence="16">
    <location>
        <begin position="124"/>
        <end position="179"/>
    </location>
</feature>
<evidence type="ECO:0000256" key="2">
    <source>
        <dbReference type="ARBA" id="ARBA00001947"/>
    </source>
</evidence>